<keyword evidence="2" id="KW-1185">Reference proteome</keyword>
<sequence>MSASHPGKVKSFRKEAFLSKPEQEEFSLMAFVYFRVMLAAVVLGKTKESYVNYHVYLDNTVLLVHYYESLRPVGPGGPYGPGPMYSVLGKLVLYGPTGPEAAPVGNGEGGIPLNNVSSLSSAASKSYRARTFLPSWEVFEAPPSTEFILGYKLRLASYAMKCFEYEFYFLAMKVVWL</sequence>
<gene>
    <name evidence="1" type="ORF">ALC60_09799</name>
</gene>
<name>A0A151WTN8_9HYME</name>
<evidence type="ECO:0000313" key="2">
    <source>
        <dbReference type="Proteomes" id="UP000075809"/>
    </source>
</evidence>
<proteinExistence type="predicted"/>
<accession>A0A151WTN8</accession>
<dbReference type="AlphaFoldDB" id="A0A151WTN8"/>
<reference evidence="1 2" key="1">
    <citation type="submission" date="2015-09" db="EMBL/GenBank/DDBJ databases">
        <title>Trachymyrmex zeteki WGS genome.</title>
        <authorList>
            <person name="Nygaard S."/>
            <person name="Hu H."/>
            <person name="Boomsma J."/>
            <person name="Zhang G."/>
        </authorList>
    </citation>
    <scope>NUCLEOTIDE SEQUENCE [LARGE SCALE GENOMIC DNA]</scope>
    <source>
        <strain evidence="1">Tzet28-1</strain>
        <tissue evidence="1">Whole body</tissue>
    </source>
</reference>
<protein>
    <submittedName>
        <fullName evidence="1">Uncharacterized protein</fullName>
    </submittedName>
</protein>
<dbReference type="Proteomes" id="UP000075809">
    <property type="component" value="Unassembled WGS sequence"/>
</dbReference>
<organism evidence="1 2">
    <name type="scientific">Mycetomoellerius zeteki</name>
    <dbReference type="NCBI Taxonomy" id="64791"/>
    <lineage>
        <taxon>Eukaryota</taxon>
        <taxon>Metazoa</taxon>
        <taxon>Ecdysozoa</taxon>
        <taxon>Arthropoda</taxon>
        <taxon>Hexapoda</taxon>
        <taxon>Insecta</taxon>
        <taxon>Pterygota</taxon>
        <taxon>Neoptera</taxon>
        <taxon>Endopterygota</taxon>
        <taxon>Hymenoptera</taxon>
        <taxon>Apocrita</taxon>
        <taxon>Aculeata</taxon>
        <taxon>Formicoidea</taxon>
        <taxon>Formicidae</taxon>
        <taxon>Myrmicinae</taxon>
        <taxon>Mycetomoellerius</taxon>
    </lineage>
</organism>
<evidence type="ECO:0000313" key="1">
    <source>
        <dbReference type="EMBL" id="KYQ51151.1"/>
    </source>
</evidence>
<dbReference type="EMBL" id="KQ982757">
    <property type="protein sequence ID" value="KYQ51151.1"/>
    <property type="molecule type" value="Genomic_DNA"/>
</dbReference>